<evidence type="ECO:0000259" key="1">
    <source>
        <dbReference type="Pfam" id="PF00483"/>
    </source>
</evidence>
<protein>
    <submittedName>
        <fullName evidence="2">Mannose-1-phosphate guanylyltransferase (GDP) / Mannose-6-phosphate isomerase</fullName>
        <ecNumber evidence="2">2.7.7.22</ecNumber>
        <ecNumber evidence="2">5.3.1.8</ecNumber>
    </submittedName>
</protein>
<dbReference type="EC" id="5.3.1.8" evidence="2"/>
<dbReference type="InterPro" id="IPR029044">
    <property type="entry name" value="Nucleotide-diphossugar_trans"/>
</dbReference>
<dbReference type="EC" id="2.7.7.22" evidence="2"/>
<dbReference type="GO" id="GO:0004475">
    <property type="term" value="F:mannose-1-phosphate guanylyltransferase (GTP) activity"/>
    <property type="evidence" value="ECO:0007669"/>
    <property type="project" value="TreeGrafter"/>
</dbReference>
<organism evidence="2">
    <name type="scientific">Colwellia sp. C1</name>
    <dbReference type="NCBI Taxonomy" id="1737566"/>
    <lineage>
        <taxon>Bacteria</taxon>
        <taxon>Pseudomonadati</taxon>
        <taxon>Pseudomonadota</taxon>
        <taxon>Gammaproteobacteria</taxon>
        <taxon>Alteromonadales</taxon>
        <taxon>Colwelliaceae</taxon>
        <taxon>Colwellia</taxon>
    </lineage>
</organism>
<dbReference type="EMBL" id="KT428294">
    <property type="protein sequence ID" value="ALK44221.1"/>
    <property type="molecule type" value="Genomic_DNA"/>
</dbReference>
<keyword evidence="2" id="KW-0808">Transferase</keyword>
<accession>A0A0P0KXA1</accession>
<dbReference type="Pfam" id="PF00483">
    <property type="entry name" value="NTP_transferase"/>
    <property type="match status" value="1"/>
</dbReference>
<dbReference type="GO" id="GO:0009298">
    <property type="term" value="P:GDP-mannose biosynthetic process"/>
    <property type="evidence" value="ECO:0007669"/>
    <property type="project" value="TreeGrafter"/>
</dbReference>
<dbReference type="GO" id="GO:0008928">
    <property type="term" value="F:mannose-1-phosphate guanylyltransferase (GDP) activity"/>
    <property type="evidence" value="ECO:0007669"/>
    <property type="project" value="UniProtKB-EC"/>
</dbReference>
<evidence type="ECO:0000313" key="2">
    <source>
        <dbReference type="EMBL" id="ALK44221.1"/>
    </source>
</evidence>
<dbReference type="SUPFAM" id="SSF53448">
    <property type="entry name" value="Nucleotide-diphospho-sugar transferases"/>
    <property type="match status" value="1"/>
</dbReference>
<dbReference type="GO" id="GO:0004476">
    <property type="term" value="F:mannose-6-phosphate isomerase activity"/>
    <property type="evidence" value="ECO:0007669"/>
    <property type="project" value="UniProtKB-EC"/>
</dbReference>
<feature type="domain" description="Nucleotidyl transferase" evidence="1">
    <location>
        <begin position="1"/>
        <end position="52"/>
    </location>
</feature>
<keyword evidence="2" id="KW-0548">Nucleotidyltransferase</keyword>
<sequence length="67" mass="7705">MWPLSRFLYPKQFLILTSEQTMLQETVQCLSNLDVNALLVICNEEQRFIVDTKDALLVACKDASSLR</sequence>
<reference evidence="2" key="1">
    <citation type="submission" date="2015-08" db="EMBL/GenBank/DDBJ databases">
        <title>Partial sequence of psychrophilic Colwellia sp.</title>
        <authorList>
            <person name="Pankowski J.A."/>
            <person name="Leong J.S."/>
            <person name="Nano F.E."/>
        </authorList>
    </citation>
    <scope>NUCLEOTIDE SEQUENCE</scope>
    <source>
        <strain evidence="2">C1</strain>
    </source>
</reference>
<dbReference type="PANTHER" id="PTHR46390:SF1">
    <property type="entry name" value="MANNOSE-1-PHOSPHATE GUANYLYLTRANSFERASE"/>
    <property type="match status" value="1"/>
</dbReference>
<dbReference type="InterPro" id="IPR005835">
    <property type="entry name" value="NTP_transferase_dom"/>
</dbReference>
<keyword evidence="2" id="KW-0413">Isomerase</keyword>
<proteinExistence type="predicted"/>
<dbReference type="PANTHER" id="PTHR46390">
    <property type="entry name" value="MANNOSE-1-PHOSPHATE GUANYLYLTRANSFERASE"/>
    <property type="match status" value="1"/>
</dbReference>
<dbReference type="Gene3D" id="3.90.550.10">
    <property type="entry name" value="Spore Coat Polysaccharide Biosynthesis Protein SpsA, Chain A"/>
    <property type="match status" value="1"/>
</dbReference>
<name>A0A0P0KXA1_9GAMM</name>
<dbReference type="AlphaFoldDB" id="A0A0P0KXA1"/>
<dbReference type="InterPro" id="IPR051161">
    <property type="entry name" value="Mannose-6P_isomerase_type2"/>
</dbReference>